<reference evidence="2 3" key="1">
    <citation type="submission" date="2019-05" db="EMBL/GenBank/DDBJ databases">
        <title>The Complete Genome Sequence of the n-alkane-degrading Desulfoglaeba alkanexedens ALDC reveals multiple alkylsuccinate synthase gene clusters.</title>
        <authorList>
            <person name="Callaghan A.V."/>
            <person name="Davidova I.A."/>
            <person name="Duncan K.E."/>
            <person name="Morris B."/>
            <person name="McInerney M.J."/>
        </authorList>
    </citation>
    <scope>NUCLEOTIDE SEQUENCE [LARGE SCALE GENOMIC DNA]</scope>
    <source>
        <strain evidence="2 3">ALDC</strain>
    </source>
</reference>
<keyword evidence="3" id="KW-1185">Reference proteome</keyword>
<dbReference type="AlphaFoldDB" id="A0A4P8L3X1"/>
<feature type="domain" description="HDOD" evidence="1">
    <location>
        <begin position="25"/>
        <end position="220"/>
    </location>
</feature>
<dbReference type="Gene3D" id="1.10.3210.10">
    <property type="entry name" value="Hypothetical protein af1432"/>
    <property type="match status" value="1"/>
</dbReference>
<reference evidence="2 3" key="2">
    <citation type="submission" date="2019-05" db="EMBL/GenBank/DDBJ databases">
        <authorList>
            <person name="Suflita J.M."/>
            <person name="Marks C.R."/>
        </authorList>
    </citation>
    <scope>NUCLEOTIDE SEQUENCE [LARGE SCALE GENOMIC DNA]</scope>
    <source>
        <strain evidence="2 3">ALDC</strain>
    </source>
</reference>
<protein>
    <submittedName>
        <fullName evidence="2">HDOD domain-containing protein</fullName>
    </submittedName>
</protein>
<proteinExistence type="predicted"/>
<evidence type="ECO:0000313" key="2">
    <source>
        <dbReference type="EMBL" id="QCQ22667.1"/>
    </source>
</evidence>
<evidence type="ECO:0000259" key="1">
    <source>
        <dbReference type="PROSITE" id="PS51833"/>
    </source>
</evidence>
<dbReference type="KEGG" id="dax:FDQ92_11100"/>
<name>A0A4P8L3X1_9BACT</name>
<evidence type="ECO:0000313" key="3">
    <source>
        <dbReference type="Proteomes" id="UP000298602"/>
    </source>
</evidence>
<accession>A0A4P8L3X1</accession>
<organism evidence="2 3">
    <name type="scientific">Desulfoglaeba alkanexedens ALDC</name>
    <dbReference type="NCBI Taxonomy" id="980445"/>
    <lineage>
        <taxon>Bacteria</taxon>
        <taxon>Pseudomonadati</taxon>
        <taxon>Thermodesulfobacteriota</taxon>
        <taxon>Syntrophobacteria</taxon>
        <taxon>Syntrophobacterales</taxon>
        <taxon>Syntrophobacteraceae</taxon>
        <taxon>Desulfoglaeba</taxon>
    </lineage>
</organism>
<dbReference type="SUPFAM" id="SSF109604">
    <property type="entry name" value="HD-domain/PDEase-like"/>
    <property type="match status" value="1"/>
</dbReference>
<dbReference type="EMBL" id="CP040098">
    <property type="protein sequence ID" value="QCQ22667.1"/>
    <property type="molecule type" value="Genomic_DNA"/>
</dbReference>
<gene>
    <name evidence="2" type="ORF">FDQ92_11100</name>
</gene>
<dbReference type="PANTHER" id="PTHR33525">
    <property type="match status" value="1"/>
</dbReference>
<dbReference type="InterPro" id="IPR052340">
    <property type="entry name" value="RNase_Y/CdgJ"/>
</dbReference>
<dbReference type="PANTHER" id="PTHR33525:SF3">
    <property type="entry name" value="RIBONUCLEASE Y"/>
    <property type="match status" value="1"/>
</dbReference>
<dbReference type="OrthoDB" id="9803649at2"/>
<dbReference type="InterPro" id="IPR013976">
    <property type="entry name" value="HDOD"/>
</dbReference>
<dbReference type="Proteomes" id="UP000298602">
    <property type="component" value="Chromosome"/>
</dbReference>
<dbReference type="PROSITE" id="PS51833">
    <property type="entry name" value="HDOD"/>
    <property type="match status" value="1"/>
</dbReference>
<dbReference type="Pfam" id="PF08668">
    <property type="entry name" value="HDOD"/>
    <property type="match status" value="1"/>
</dbReference>
<sequence>MGETVGHLSAHQADIRHRVLEVDDPPPLGEGLERFLQTLNDDQLTAEQLESAIGHDQGLAARILKMANSAFYGYRGSIRTLSSAIVTLGFPEVKSLCLCALLVDRFDKAQHLSREEKDTLWKHAFLTGTVAWALVKKRPWIQESEAYFLGVLHDVGRLVLAAHFYDDFQAISVQSHLDGLSLWETEQRYGITHTDIGQWVGTHWGFPEEYVRVLGHHHRPDRAPSCRPECQLVFVADGLAHVKSAPQWAWEPFTLSVRRDLYIGEEEWAAAVDGMDALVEQVEGLWNALR</sequence>